<accession>X6P4V8</accession>
<keyword evidence="1" id="KW-0547">Nucleotide-binding</keyword>
<proteinExistence type="predicted"/>
<feature type="region of interest" description="Disordered" evidence="2">
    <location>
        <begin position="23"/>
        <end position="88"/>
    </location>
</feature>
<dbReference type="InterPro" id="IPR027483">
    <property type="entry name" value="PInositol-4-P-4/5-kinase_C_sf"/>
</dbReference>
<evidence type="ECO:0000256" key="1">
    <source>
        <dbReference type="PROSITE-ProRule" id="PRU00781"/>
    </source>
</evidence>
<evidence type="ECO:0000313" key="4">
    <source>
        <dbReference type="EMBL" id="ETO32622.1"/>
    </source>
</evidence>
<evidence type="ECO:0000256" key="2">
    <source>
        <dbReference type="SAM" id="MobiDB-lite"/>
    </source>
</evidence>
<dbReference type="SUPFAM" id="SSF56104">
    <property type="entry name" value="SAICAR synthase-like"/>
    <property type="match status" value="1"/>
</dbReference>
<evidence type="ECO:0000313" key="5">
    <source>
        <dbReference type="Proteomes" id="UP000023152"/>
    </source>
</evidence>
<dbReference type="GO" id="GO:0005524">
    <property type="term" value="F:ATP binding"/>
    <property type="evidence" value="ECO:0007669"/>
    <property type="project" value="UniProtKB-UniRule"/>
</dbReference>
<dbReference type="GO" id="GO:0016308">
    <property type="term" value="F:1-phosphatidylinositol-4-phosphate 5-kinase activity"/>
    <property type="evidence" value="ECO:0007669"/>
    <property type="project" value="TreeGrafter"/>
</dbReference>
<keyword evidence="1" id="KW-0418">Kinase</keyword>
<keyword evidence="5" id="KW-1185">Reference proteome</keyword>
<sequence length="181" mass="20957">MDYSLLLGIYYSSVRQKQVYANMGERPKASSQHQLMRSDDDDDDDIKDANIYVEPQPISKVPSSNRISNVDTIPNLSHSANDNFPANSISKYQNQEHKKKGLRADRTAKMALSADVIEGPGCYYMGIIDTLQRWNWNKKMERFFKIYFKCNDRNGISCLEPNGYRDRFLLKMKTIGIIKMR</sequence>
<evidence type="ECO:0000259" key="3">
    <source>
        <dbReference type="PROSITE" id="PS51455"/>
    </source>
</evidence>
<dbReference type="OrthoDB" id="2129491at2759"/>
<keyword evidence="1" id="KW-0808">Transferase</keyword>
<dbReference type="GO" id="GO:0005886">
    <property type="term" value="C:plasma membrane"/>
    <property type="evidence" value="ECO:0007669"/>
    <property type="project" value="TreeGrafter"/>
</dbReference>
<dbReference type="PANTHER" id="PTHR23086">
    <property type="entry name" value="PHOSPHATIDYLINOSITOL-4-PHOSPHATE 5-KINASE"/>
    <property type="match status" value="1"/>
</dbReference>
<dbReference type="GO" id="GO:0046854">
    <property type="term" value="P:phosphatidylinositol phosphate biosynthetic process"/>
    <property type="evidence" value="ECO:0007669"/>
    <property type="project" value="TreeGrafter"/>
</dbReference>
<organism evidence="4 5">
    <name type="scientific">Reticulomyxa filosa</name>
    <dbReference type="NCBI Taxonomy" id="46433"/>
    <lineage>
        <taxon>Eukaryota</taxon>
        <taxon>Sar</taxon>
        <taxon>Rhizaria</taxon>
        <taxon>Retaria</taxon>
        <taxon>Foraminifera</taxon>
        <taxon>Monothalamids</taxon>
        <taxon>Reticulomyxidae</taxon>
        <taxon>Reticulomyxa</taxon>
    </lineage>
</organism>
<reference evidence="4 5" key="1">
    <citation type="journal article" date="2013" name="Curr. Biol.">
        <title>The Genome of the Foraminiferan Reticulomyxa filosa.</title>
        <authorList>
            <person name="Glockner G."/>
            <person name="Hulsmann N."/>
            <person name="Schleicher M."/>
            <person name="Noegel A.A."/>
            <person name="Eichinger L."/>
            <person name="Gallinger C."/>
            <person name="Pawlowski J."/>
            <person name="Sierra R."/>
            <person name="Euteneuer U."/>
            <person name="Pillet L."/>
            <person name="Moustafa A."/>
            <person name="Platzer M."/>
            <person name="Groth M."/>
            <person name="Szafranski K."/>
            <person name="Schliwa M."/>
        </authorList>
    </citation>
    <scope>NUCLEOTIDE SEQUENCE [LARGE SCALE GENOMIC DNA]</scope>
</reference>
<keyword evidence="1" id="KW-0067">ATP-binding</keyword>
<dbReference type="PANTHER" id="PTHR23086:SF8">
    <property type="entry name" value="PHOSPHATIDYLINOSITOL 5-PHOSPHATE 4-KINASE, ISOFORM A"/>
    <property type="match status" value="1"/>
</dbReference>
<dbReference type="Gene3D" id="3.30.810.10">
    <property type="entry name" value="2-Layer Sandwich"/>
    <property type="match status" value="1"/>
</dbReference>
<feature type="compositionally biased region" description="Polar residues" evidence="2">
    <location>
        <begin position="61"/>
        <end position="88"/>
    </location>
</feature>
<dbReference type="InterPro" id="IPR002498">
    <property type="entry name" value="PInositol-4-P-4/5-kinase_core"/>
</dbReference>
<name>X6P4V8_RETFI</name>
<feature type="domain" description="PIPK" evidence="3">
    <location>
        <begin position="1"/>
        <end position="176"/>
    </location>
</feature>
<dbReference type="AlphaFoldDB" id="X6P4V8"/>
<dbReference type="Pfam" id="PF01504">
    <property type="entry name" value="PIP5K"/>
    <property type="match status" value="1"/>
</dbReference>
<dbReference type="InterPro" id="IPR023610">
    <property type="entry name" value="PInositol-4/5-P-5/4-kinase"/>
</dbReference>
<dbReference type="PROSITE" id="PS51455">
    <property type="entry name" value="PIPK"/>
    <property type="match status" value="1"/>
</dbReference>
<comment type="caution">
    <text evidence="4">The sequence shown here is derived from an EMBL/GenBank/DDBJ whole genome shotgun (WGS) entry which is preliminary data.</text>
</comment>
<dbReference type="Proteomes" id="UP000023152">
    <property type="component" value="Unassembled WGS sequence"/>
</dbReference>
<dbReference type="EMBL" id="ASPP01004049">
    <property type="protein sequence ID" value="ETO32622.1"/>
    <property type="molecule type" value="Genomic_DNA"/>
</dbReference>
<protein>
    <submittedName>
        <fullName evidence="4">Multicopy suppressor of stt4 mutation</fullName>
    </submittedName>
</protein>
<gene>
    <name evidence="4" type="ORF">RFI_04494</name>
</gene>